<accession>A0A7S1TL63</accession>
<feature type="region of interest" description="Disordered" evidence="1">
    <location>
        <begin position="577"/>
        <end position="617"/>
    </location>
</feature>
<dbReference type="SUPFAM" id="SSF53474">
    <property type="entry name" value="alpha/beta-Hydrolases"/>
    <property type="match status" value="1"/>
</dbReference>
<dbReference type="GO" id="GO:0006629">
    <property type="term" value="P:lipid metabolic process"/>
    <property type="evidence" value="ECO:0007669"/>
    <property type="project" value="InterPro"/>
</dbReference>
<reference evidence="2" key="1">
    <citation type="submission" date="2021-01" db="EMBL/GenBank/DDBJ databases">
        <authorList>
            <person name="Corre E."/>
            <person name="Pelletier E."/>
            <person name="Niang G."/>
            <person name="Scheremetjew M."/>
            <person name="Finn R."/>
            <person name="Kale V."/>
            <person name="Holt S."/>
            <person name="Cochrane G."/>
            <person name="Meng A."/>
            <person name="Brown T."/>
            <person name="Cohen L."/>
        </authorList>
    </citation>
    <scope>NUCLEOTIDE SEQUENCE</scope>
    <source>
        <strain evidence="2">CCMP3124</strain>
    </source>
</reference>
<dbReference type="InterPro" id="IPR003386">
    <property type="entry name" value="LACT/PDAT_acylTrfase"/>
</dbReference>
<organism evidence="2">
    <name type="scientific">Erythrolobus australicus</name>
    <dbReference type="NCBI Taxonomy" id="1077150"/>
    <lineage>
        <taxon>Eukaryota</taxon>
        <taxon>Rhodophyta</taxon>
        <taxon>Bangiophyceae</taxon>
        <taxon>Porphyridiales</taxon>
        <taxon>Porphyridiaceae</taxon>
        <taxon>Erythrolobus</taxon>
    </lineage>
</organism>
<name>A0A7S1TL63_9RHOD</name>
<dbReference type="InterPro" id="IPR029058">
    <property type="entry name" value="AB_hydrolase_fold"/>
</dbReference>
<proteinExistence type="predicted"/>
<evidence type="ECO:0008006" key="3">
    <source>
        <dbReference type="Google" id="ProtNLM"/>
    </source>
</evidence>
<feature type="compositionally biased region" description="Basic and acidic residues" evidence="1">
    <location>
        <begin position="579"/>
        <end position="601"/>
    </location>
</feature>
<sequence>MDMVRQSVRNGRCWLAHVGLQLDSWADPIGIELRPAESFAASDYLFPGYWVWSKMITALADVGYDSRSMSLVAYDWRLSPAHAQERDALFLQVKQQVERMNALSPTQGGAVLVAHSMGSLWVLYFLRWAERECGAAWVDRHIHAVLNIAGPLLGVPKALSAALSGEMRDNTAFGRLSRAFNYAMFGSDANARLARYFRSIGSLPSMFPTGSVRIWDLIYRLGFSSDAQNERDSMPQDAAAAANSETQHKTLAMMSLSGDVSDVHYHPCAAAKAQCEGAKNASCEPDGVHVEPRDGNFEAKFSTNDEFFTEQCVLSRRHFHKPNQAQADRMLCEPLLDNAVLEKQLRDVDFSVENYTELFQTVAPRYMERVREHYEHLRPRKKPSRAHRIASPLLEPPIESGYEQLQLPRASSVQIYCMYGVLDDGGGVSTEYGYHFAMRGDLNSSTALFEIDTEKNDDAQNLRNGIRLGPGDGTVPLPSLAYPCWRWRQPKVPRKQASSVEAGSNLMLENPAGCPVRIREYRNGEKSPGHPAADSIGDGSAEDLLTLIRGGAFAATHVEILGHREILYDTLQIVTAPKRSAEREQSSARAPSERAEDERDSGNSADPGAHHQRQPALDDMMFSKILNIFAQGHEQE</sequence>
<dbReference type="GO" id="GO:0008374">
    <property type="term" value="F:O-acyltransferase activity"/>
    <property type="evidence" value="ECO:0007669"/>
    <property type="project" value="InterPro"/>
</dbReference>
<dbReference type="Pfam" id="PF02450">
    <property type="entry name" value="LCAT"/>
    <property type="match status" value="2"/>
</dbReference>
<evidence type="ECO:0000256" key="1">
    <source>
        <dbReference type="SAM" id="MobiDB-lite"/>
    </source>
</evidence>
<dbReference type="AlphaFoldDB" id="A0A7S1TL63"/>
<protein>
    <recommendedName>
        <fullName evidence="3">Phospholipid:diacylglycerol acyltransferase</fullName>
    </recommendedName>
</protein>
<gene>
    <name evidence="2" type="ORF">EAUS1353_LOCUS1628</name>
</gene>
<dbReference type="EMBL" id="HBGI01002497">
    <property type="protein sequence ID" value="CAD9239890.1"/>
    <property type="molecule type" value="Transcribed_RNA"/>
</dbReference>
<dbReference type="PANTHER" id="PTHR11440">
    <property type="entry name" value="LECITHIN-CHOLESTEROL ACYLTRANSFERASE-RELATED"/>
    <property type="match status" value="1"/>
</dbReference>
<evidence type="ECO:0000313" key="2">
    <source>
        <dbReference type="EMBL" id="CAD9239890.1"/>
    </source>
</evidence>
<dbReference type="Gene3D" id="3.40.50.1820">
    <property type="entry name" value="alpha/beta hydrolase"/>
    <property type="match status" value="1"/>
</dbReference>